<keyword evidence="2" id="KW-0732">Signal</keyword>
<feature type="domain" description="Peptidase S33 tripeptidyl aminopeptidase-like C-terminal" evidence="4">
    <location>
        <begin position="370"/>
        <end position="473"/>
    </location>
</feature>
<accession>A0A6J7TW07</accession>
<dbReference type="Pfam" id="PF08386">
    <property type="entry name" value="Abhydrolase_4"/>
    <property type="match status" value="1"/>
</dbReference>
<dbReference type="PANTHER" id="PTHR43248">
    <property type="entry name" value="2-SUCCINYL-6-HYDROXY-2,4-CYCLOHEXADIENE-1-CARBOXYLATE SYNTHASE"/>
    <property type="match status" value="1"/>
</dbReference>
<evidence type="ECO:0000256" key="3">
    <source>
        <dbReference type="ARBA" id="ARBA00022801"/>
    </source>
</evidence>
<evidence type="ECO:0000313" key="6">
    <source>
        <dbReference type="EMBL" id="CAB4741738.1"/>
    </source>
</evidence>
<evidence type="ECO:0000313" key="5">
    <source>
        <dbReference type="EMBL" id="CAB4655927.1"/>
    </source>
</evidence>
<dbReference type="InterPro" id="IPR051601">
    <property type="entry name" value="Serine_prot/Carboxylest_S33"/>
</dbReference>
<dbReference type="EMBL" id="CAEZWT010000002">
    <property type="protein sequence ID" value="CAB4655927.1"/>
    <property type="molecule type" value="Genomic_DNA"/>
</dbReference>
<dbReference type="EMBL" id="CAFBLE010000004">
    <property type="protein sequence ID" value="CAB4863588.1"/>
    <property type="molecule type" value="Genomic_DNA"/>
</dbReference>
<dbReference type="PANTHER" id="PTHR43248:SF29">
    <property type="entry name" value="TRIPEPTIDYL AMINOPEPTIDASE"/>
    <property type="match status" value="1"/>
</dbReference>
<sequence>MRNKYPSMTTMHQYQNQRLAWSSCYDNFQCATLQVPIDYKKPESGSFGLALLRYKATDQKNRLGSLVVNPGGPGASGKQYAYNAEYILSPAVLAQYDIVGFDPRGVGDSAPIECLSNNETDANYSADSKPDSAIEVAAMAASAKQYAAKCLAKNKNVANYSTANSARDMDILRNALGDSHLNFLGKSYGTYLGTLYAKFFPANVGRMVLDGAIDPKTSAVEQTMFQGMGFDLALHAFIRNCYKKNNCPLKKPIANSINQIIDLFHQAAIHPLPGPKNRQATESLLVLGTASALYDDYSGWPKLRIALRQAAKNNGTTFLELADEYSGRNANGTYANNETDAAFVIDCLDWPEVRTLDEMAVDAKAFAVAAPVFGPYVAYGSLACKYLPPPADGAAATKITTIKTTPIMVIGTKRDPATPYQWAQSLHETIQGSRLISLNADGHTGHGRGSECVDSAVDKYFLTAVLPGKDLACSL</sequence>
<proteinExistence type="inferred from homology"/>
<dbReference type="AlphaFoldDB" id="A0A6J7TW07"/>
<dbReference type="Gene3D" id="3.40.50.1820">
    <property type="entry name" value="alpha/beta hydrolase"/>
    <property type="match status" value="1"/>
</dbReference>
<evidence type="ECO:0000313" key="8">
    <source>
        <dbReference type="EMBL" id="CAB4921787.1"/>
    </source>
</evidence>
<comment type="similarity">
    <text evidence="1">Belongs to the peptidase S33 family.</text>
</comment>
<dbReference type="InterPro" id="IPR029058">
    <property type="entry name" value="AB_hydrolase_fold"/>
</dbReference>
<evidence type="ECO:0000256" key="2">
    <source>
        <dbReference type="ARBA" id="ARBA00022729"/>
    </source>
</evidence>
<keyword evidence="3" id="KW-0378">Hydrolase</keyword>
<dbReference type="EMBL" id="CAEZZC010000002">
    <property type="protein sequence ID" value="CAB4741738.1"/>
    <property type="molecule type" value="Genomic_DNA"/>
</dbReference>
<gene>
    <name evidence="5" type="ORF">UFOPK2289_00110</name>
    <name evidence="6" type="ORF">UFOPK2822_00239</name>
    <name evidence="7" type="ORF">UFOPK3346_00609</name>
    <name evidence="8" type="ORF">UFOPK3670_00710</name>
    <name evidence="9" type="ORF">UFOPK4308_00776</name>
</gene>
<dbReference type="EMBL" id="CAFBMV010000004">
    <property type="protein sequence ID" value="CAB4921787.1"/>
    <property type="molecule type" value="Genomic_DNA"/>
</dbReference>
<dbReference type="InterPro" id="IPR013595">
    <property type="entry name" value="Pept_S33_TAP-like_C"/>
</dbReference>
<reference evidence="9" key="1">
    <citation type="submission" date="2020-05" db="EMBL/GenBank/DDBJ databases">
        <authorList>
            <person name="Chiriac C."/>
            <person name="Salcher M."/>
            <person name="Ghai R."/>
            <person name="Kavagutti S V."/>
        </authorList>
    </citation>
    <scope>NUCLEOTIDE SEQUENCE</scope>
</reference>
<name>A0A6J7TW07_9ZZZZ</name>
<evidence type="ECO:0000256" key="1">
    <source>
        <dbReference type="ARBA" id="ARBA00010088"/>
    </source>
</evidence>
<organism evidence="9">
    <name type="scientific">freshwater metagenome</name>
    <dbReference type="NCBI Taxonomy" id="449393"/>
    <lineage>
        <taxon>unclassified sequences</taxon>
        <taxon>metagenomes</taxon>
        <taxon>ecological metagenomes</taxon>
    </lineage>
</organism>
<dbReference type="GO" id="GO:0016787">
    <property type="term" value="F:hydrolase activity"/>
    <property type="evidence" value="ECO:0007669"/>
    <property type="project" value="UniProtKB-KW"/>
</dbReference>
<dbReference type="SUPFAM" id="SSF53474">
    <property type="entry name" value="alpha/beta-Hydrolases"/>
    <property type="match status" value="1"/>
</dbReference>
<evidence type="ECO:0000259" key="4">
    <source>
        <dbReference type="Pfam" id="PF08386"/>
    </source>
</evidence>
<protein>
    <submittedName>
        <fullName evidence="9">Unannotated protein</fullName>
    </submittedName>
</protein>
<evidence type="ECO:0000313" key="9">
    <source>
        <dbReference type="EMBL" id="CAB5057833.1"/>
    </source>
</evidence>
<evidence type="ECO:0000313" key="7">
    <source>
        <dbReference type="EMBL" id="CAB4863588.1"/>
    </source>
</evidence>
<dbReference type="EMBL" id="CAFBQL010000004">
    <property type="protein sequence ID" value="CAB5057833.1"/>
    <property type="molecule type" value="Genomic_DNA"/>
</dbReference>